<evidence type="ECO:0000313" key="2">
    <source>
        <dbReference type="EMBL" id="TFB22159.1"/>
    </source>
</evidence>
<keyword evidence="1" id="KW-0472">Membrane</keyword>
<comment type="caution">
    <text evidence="2">The sequence shown here is derived from an EMBL/GenBank/DDBJ whole genome shotgun (WGS) entry which is preliminary data.</text>
</comment>
<keyword evidence="1" id="KW-1133">Transmembrane helix</keyword>
<gene>
    <name evidence="2" type="ORF">E3U55_07605</name>
</gene>
<accession>A0A4Y8ILH7</accession>
<proteinExistence type="predicted"/>
<reference evidence="2 3" key="1">
    <citation type="submission" date="2019-03" db="EMBL/GenBank/DDBJ databases">
        <authorList>
            <person name="He R.-H."/>
        </authorList>
    </citation>
    <scope>NUCLEOTIDE SEQUENCE [LARGE SCALE GENOMIC DNA]</scope>
    <source>
        <strain evidence="3">SH 714</strain>
    </source>
</reference>
<name>A0A4Y8ILH7_9BACI</name>
<dbReference type="EMBL" id="SOPW01000006">
    <property type="protein sequence ID" value="TFB22159.1"/>
    <property type="molecule type" value="Genomic_DNA"/>
</dbReference>
<keyword evidence="3" id="KW-1185">Reference proteome</keyword>
<dbReference type="RefSeq" id="WP_134339831.1">
    <property type="nucleotide sequence ID" value="NZ_SOPW01000006.1"/>
</dbReference>
<dbReference type="Proteomes" id="UP000297975">
    <property type="component" value="Unassembled WGS sequence"/>
</dbReference>
<protein>
    <submittedName>
        <fullName evidence="2">Uncharacterized protein</fullName>
    </submittedName>
</protein>
<dbReference type="AlphaFoldDB" id="A0A4Y8ILH7"/>
<evidence type="ECO:0000256" key="1">
    <source>
        <dbReference type="SAM" id="Phobius"/>
    </source>
</evidence>
<keyword evidence="1" id="KW-0812">Transmembrane</keyword>
<sequence length="59" mass="7246">MLSTFLWGIFLVIGIVLIVLWDKKRQKRKHRSYVYSEENQKELEVKKAIERERSRRSPR</sequence>
<organism evidence="2 3">
    <name type="scientific">Filobacillus milosensis</name>
    <dbReference type="NCBI Taxonomy" id="94137"/>
    <lineage>
        <taxon>Bacteria</taxon>
        <taxon>Bacillati</taxon>
        <taxon>Bacillota</taxon>
        <taxon>Bacilli</taxon>
        <taxon>Bacillales</taxon>
        <taxon>Bacillaceae</taxon>
        <taxon>Filobacillus</taxon>
    </lineage>
</organism>
<feature type="transmembrane region" description="Helical" evidence="1">
    <location>
        <begin position="6"/>
        <end position="22"/>
    </location>
</feature>
<evidence type="ECO:0000313" key="3">
    <source>
        <dbReference type="Proteomes" id="UP000297975"/>
    </source>
</evidence>